<dbReference type="AlphaFoldDB" id="A0A8H9CFJ3"/>
<comment type="caution">
    <text evidence="1">The sequence shown here is derived from an EMBL/GenBank/DDBJ whole genome shotgun (WGS) entry which is preliminary data.</text>
</comment>
<protein>
    <submittedName>
        <fullName evidence="1">Uncharacterized protein</fullName>
    </submittedName>
</protein>
<evidence type="ECO:0000313" key="2">
    <source>
        <dbReference type="Proteomes" id="UP000643672"/>
    </source>
</evidence>
<organism evidence="1 2">
    <name type="scientific">Bathymodiolus thermophilus thioautotrophic gill symbiont</name>
    <dbReference type="NCBI Taxonomy" id="2360"/>
    <lineage>
        <taxon>Bacteria</taxon>
        <taxon>Pseudomonadati</taxon>
        <taxon>Pseudomonadota</taxon>
        <taxon>Gammaproteobacteria</taxon>
        <taxon>sulfur-oxidizing symbionts</taxon>
    </lineage>
</organism>
<gene>
    <name evidence="1" type="ORF">THERMOS_615</name>
</gene>
<sequence>MTKQKEYDICISARISSSLTAKKIEGLLVASLFDIETAEKISDGDSHQFEVLDYQFTKVVNANENRKNTVTD</sequence>
<evidence type="ECO:0000313" key="1">
    <source>
        <dbReference type="EMBL" id="CAB5497057.1"/>
    </source>
</evidence>
<keyword evidence="2" id="KW-1185">Reference proteome</keyword>
<accession>A0A8H9CFJ3</accession>
<name>A0A8H9CFJ3_9GAMM</name>
<dbReference type="EMBL" id="CAESAQ020000034">
    <property type="protein sequence ID" value="CAB5497057.1"/>
    <property type="molecule type" value="Genomic_DNA"/>
</dbReference>
<proteinExistence type="predicted"/>
<dbReference type="Proteomes" id="UP000643672">
    <property type="component" value="Unassembled WGS sequence"/>
</dbReference>
<reference evidence="1 2" key="1">
    <citation type="submission" date="2020-05" db="EMBL/GenBank/DDBJ databases">
        <authorList>
            <person name="Petersen J."/>
            <person name="Sayavedra L."/>
        </authorList>
    </citation>
    <scope>NUCLEOTIDE SEQUENCE [LARGE SCALE GENOMIC DNA]</scope>
    <source>
        <strain evidence="1">B thermophilus SOXS</strain>
    </source>
</reference>